<dbReference type="SUPFAM" id="SSF56349">
    <property type="entry name" value="DNA breaking-rejoining enzymes"/>
    <property type="match status" value="1"/>
</dbReference>
<feature type="domain" description="Core-binding (CB)" evidence="11">
    <location>
        <begin position="1"/>
        <end position="81"/>
    </location>
</feature>
<evidence type="ECO:0000313" key="12">
    <source>
        <dbReference type="EMBL" id="PWG79107.1"/>
    </source>
</evidence>
<keyword evidence="6 9" id="KW-0238">DNA-binding</keyword>
<dbReference type="GO" id="GO:0003677">
    <property type="term" value="F:DNA binding"/>
    <property type="evidence" value="ECO:0007669"/>
    <property type="project" value="UniProtKB-UniRule"/>
</dbReference>
<evidence type="ECO:0000256" key="7">
    <source>
        <dbReference type="ARBA" id="ARBA00023172"/>
    </source>
</evidence>
<evidence type="ECO:0000256" key="3">
    <source>
        <dbReference type="ARBA" id="ARBA00022618"/>
    </source>
</evidence>
<dbReference type="InterPro" id="IPR004107">
    <property type="entry name" value="Integrase_SAM-like_N"/>
</dbReference>
<evidence type="ECO:0000256" key="2">
    <source>
        <dbReference type="ARBA" id="ARBA00022490"/>
    </source>
</evidence>
<keyword evidence="2" id="KW-0963">Cytoplasm</keyword>
<evidence type="ECO:0000256" key="8">
    <source>
        <dbReference type="ARBA" id="ARBA00023306"/>
    </source>
</evidence>
<dbReference type="Pfam" id="PF02899">
    <property type="entry name" value="Phage_int_SAM_1"/>
    <property type="match status" value="1"/>
</dbReference>
<keyword evidence="13" id="KW-1185">Reference proteome</keyword>
<dbReference type="PANTHER" id="PTHR30349">
    <property type="entry name" value="PHAGE INTEGRASE-RELATED"/>
    <property type="match status" value="1"/>
</dbReference>
<dbReference type="Gene3D" id="1.10.443.10">
    <property type="entry name" value="Intergrase catalytic core"/>
    <property type="match status" value="1"/>
</dbReference>
<comment type="subcellular location">
    <subcellularLocation>
        <location evidence="1">Cytoplasm</location>
    </subcellularLocation>
</comment>
<dbReference type="GO" id="GO:0006310">
    <property type="term" value="P:DNA recombination"/>
    <property type="evidence" value="ECO:0007669"/>
    <property type="project" value="UniProtKB-KW"/>
</dbReference>
<dbReference type="PROSITE" id="PS51900">
    <property type="entry name" value="CB"/>
    <property type="match status" value="1"/>
</dbReference>
<evidence type="ECO:0000256" key="4">
    <source>
        <dbReference type="ARBA" id="ARBA00022829"/>
    </source>
</evidence>
<proteinExistence type="predicted"/>
<protein>
    <submittedName>
        <fullName evidence="12">Integrase</fullName>
    </submittedName>
</protein>
<dbReference type="EMBL" id="QEAS01000017">
    <property type="protein sequence ID" value="PWG79107.1"/>
    <property type="molecule type" value="Genomic_DNA"/>
</dbReference>
<dbReference type="InterPro" id="IPR010998">
    <property type="entry name" value="Integrase_recombinase_N"/>
</dbReference>
<keyword evidence="7" id="KW-0233">DNA recombination</keyword>
<dbReference type="GO" id="GO:0051301">
    <property type="term" value="P:cell division"/>
    <property type="evidence" value="ECO:0007669"/>
    <property type="project" value="UniProtKB-KW"/>
</dbReference>
<evidence type="ECO:0000256" key="9">
    <source>
        <dbReference type="PROSITE-ProRule" id="PRU01248"/>
    </source>
</evidence>
<dbReference type="GO" id="GO:0005737">
    <property type="term" value="C:cytoplasm"/>
    <property type="evidence" value="ECO:0007669"/>
    <property type="project" value="UniProtKB-SubCell"/>
</dbReference>
<feature type="domain" description="Tyr recombinase" evidence="10">
    <location>
        <begin position="102"/>
        <end position="286"/>
    </location>
</feature>
<dbReference type="PANTHER" id="PTHR30349:SF77">
    <property type="entry name" value="TYROSINE RECOMBINASE XERC"/>
    <property type="match status" value="1"/>
</dbReference>
<comment type="caution">
    <text evidence="12">The sequence shown here is derived from an EMBL/GenBank/DDBJ whole genome shotgun (WGS) entry which is preliminary data.</text>
</comment>
<keyword evidence="4" id="KW-0159">Chromosome partition</keyword>
<dbReference type="InterPro" id="IPR011010">
    <property type="entry name" value="DNA_brk_join_enz"/>
</dbReference>
<dbReference type="Pfam" id="PF00589">
    <property type="entry name" value="Phage_integrase"/>
    <property type="match status" value="1"/>
</dbReference>
<evidence type="ECO:0000259" key="11">
    <source>
        <dbReference type="PROSITE" id="PS51900"/>
    </source>
</evidence>
<accession>A0A2U2PCJ4</accession>
<dbReference type="AlphaFoldDB" id="A0A2U2PCJ4"/>
<dbReference type="InterPro" id="IPR002104">
    <property type="entry name" value="Integrase_catalytic"/>
</dbReference>
<dbReference type="GO" id="GO:0015074">
    <property type="term" value="P:DNA integration"/>
    <property type="evidence" value="ECO:0007669"/>
    <property type="project" value="UniProtKB-KW"/>
</dbReference>
<keyword evidence="5" id="KW-0229">DNA integration</keyword>
<evidence type="ECO:0000313" key="13">
    <source>
        <dbReference type="Proteomes" id="UP000245647"/>
    </source>
</evidence>
<evidence type="ECO:0000259" key="10">
    <source>
        <dbReference type="PROSITE" id="PS51898"/>
    </source>
</evidence>
<dbReference type="InterPro" id="IPR013762">
    <property type="entry name" value="Integrase-like_cat_sf"/>
</dbReference>
<keyword evidence="8" id="KW-0131">Cell cycle</keyword>
<dbReference type="InterPro" id="IPR044068">
    <property type="entry name" value="CB"/>
</dbReference>
<dbReference type="Gene3D" id="1.10.150.130">
    <property type="match status" value="1"/>
</dbReference>
<dbReference type="Proteomes" id="UP000245647">
    <property type="component" value="Unassembled WGS sequence"/>
</dbReference>
<evidence type="ECO:0000256" key="5">
    <source>
        <dbReference type="ARBA" id="ARBA00022908"/>
    </source>
</evidence>
<dbReference type="GO" id="GO:0007059">
    <property type="term" value="P:chromosome segregation"/>
    <property type="evidence" value="ECO:0007669"/>
    <property type="project" value="UniProtKB-KW"/>
</dbReference>
<dbReference type="PROSITE" id="PS51898">
    <property type="entry name" value="TYR_RECOMBINASE"/>
    <property type="match status" value="1"/>
</dbReference>
<dbReference type="RefSeq" id="WP_109417353.1">
    <property type="nucleotide sequence ID" value="NZ_QEAS01000017.1"/>
</dbReference>
<dbReference type="OrthoDB" id="9801717at2"/>
<sequence>MFIERFTNYLQYEKRYSEHTVKAYLKDLKQFEDFLKDQGTDLSLAQTRDVRAWVVGLMELTGARSVNRKLSSLRSFYKFLNREKLLTPNPLLPIRALKTPKSLPAVVPDSGLDYLLDHGGVFSNDFAGLRDKLIIEFLFGTGVRLAEMLVVKESDIDFDRQMIRIFGKRGKERIVPVNVTLEKLLKEYIYEKNLQNFENDSVALIVTDGGKPAYPKLVYRVVRRYLACITTAEKRSPHILRHSFATSLLNKGADLNAIKELLGHANLAATQIYTHNSVERLKSIYKQAHPKA</sequence>
<keyword evidence="3" id="KW-0132">Cell division</keyword>
<evidence type="ECO:0000256" key="1">
    <source>
        <dbReference type="ARBA" id="ARBA00004496"/>
    </source>
</evidence>
<dbReference type="InterPro" id="IPR050090">
    <property type="entry name" value="Tyrosine_recombinase_XerCD"/>
</dbReference>
<evidence type="ECO:0000256" key="6">
    <source>
        <dbReference type="ARBA" id="ARBA00023125"/>
    </source>
</evidence>
<reference evidence="12 13" key="1">
    <citation type="submission" date="2018-04" db="EMBL/GenBank/DDBJ databases">
        <title>Pedobacter chongqingensis sp. nov., isolated from a rottenly hemp rope.</title>
        <authorList>
            <person name="Cai Y."/>
        </authorList>
    </citation>
    <scope>NUCLEOTIDE SEQUENCE [LARGE SCALE GENOMIC DNA]</scope>
    <source>
        <strain evidence="12 13">FJ4-8</strain>
    </source>
</reference>
<name>A0A2U2PCJ4_9SPHI</name>
<gene>
    <name evidence="12" type="ORF">DDR33_18845</name>
</gene>
<organism evidence="12 13">
    <name type="scientific">Pararcticibacter amylolyticus</name>
    <dbReference type="NCBI Taxonomy" id="2173175"/>
    <lineage>
        <taxon>Bacteria</taxon>
        <taxon>Pseudomonadati</taxon>
        <taxon>Bacteroidota</taxon>
        <taxon>Sphingobacteriia</taxon>
        <taxon>Sphingobacteriales</taxon>
        <taxon>Sphingobacteriaceae</taxon>
        <taxon>Pararcticibacter</taxon>
    </lineage>
</organism>